<dbReference type="InterPro" id="IPR029044">
    <property type="entry name" value="Nucleotide-diphossugar_trans"/>
</dbReference>
<dbReference type="SUPFAM" id="SSF53448">
    <property type="entry name" value="Nucleotide-diphospho-sugar transferases"/>
    <property type="match status" value="1"/>
</dbReference>
<dbReference type="AlphaFoldDB" id="A0A6M5Y120"/>
<keyword evidence="4" id="KW-1185">Reference proteome</keyword>
<dbReference type="GO" id="GO:0016740">
    <property type="term" value="F:transferase activity"/>
    <property type="evidence" value="ECO:0007669"/>
    <property type="project" value="UniProtKB-KW"/>
</dbReference>
<evidence type="ECO:0000259" key="2">
    <source>
        <dbReference type="Pfam" id="PF00535"/>
    </source>
</evidence>
<dbReference type="Gene3D" id="3.90.550.10">
    <property type="entry name" value="Spore Coat Polysaccharide Biosynthesis Protein SpsA, Chain A"/>
    <property type="match status" value="1"/>
</dbReference>
<dbReference type="InterPro" id="IPR050834">
    <property type="entry name" value="Glycosyltransf_2"/>
</dbReference>
<dbReference type="RefSeq" id="WP_171738295.1">
    <property type="nucleotide sequence ID" value="NZ_CP053435.1"/>
</dbReference>
<feature type="transmembrane region" description="Helical" evidence="1">
    <location>
        <begin position="244"/>
        <end position="263"/>
    </location>
</feature>
<feature type="transmembrane region" description="Helical" evidence="1">
    <location>
        <begin position="269"/>
        <end position="287"/>
    </location>
</feature>
<protein>
    <submittedName>
        <fullName evidence="3">Glycosyltransferase</fullName>
    </submittedName>
</protein>
<keyword evidence="1" id="KW-1133">Transmembrane helix</keyword>
<name>A0A6M5Y120_9BACT</name>
<dbReference type="KEGG" id="stae:HNV11_03250"/>
<evidence type="ECO:0000313" key="3">
    <source>
        <dbReference type="EMBL" id="QJW88458.1"/>
    </source>
</evidence>
<reference evidence="3 4" key="1">
    <citation type="submission" date="2020-05" db="EMBL/GenBank/DDBJ databases">
        <title>Genome sequencing of Spirosoma sp. TS118.</title>
        <authorList>
            <person name="Lee J.-H."/>
            <person name="Jeong S."/>
            <person name="Zhao L."/>
            <person name="Jung J.-H."/>
            <person name="Kim M.-K."/>
            <person name="Lim S."/>
        </authorList>
    </citation>
    <scope>NUCLEOTIDE SEQUENCE [LARGE SCALE GENOMIC DNA]</scope>
    <source>
        <strain evidence="3 4">TS118</strain>
    </source>
</reference>
<dbReference type="PANTHER" id="PTHR43685:SF2">
    <property type="entry name" value="GLYCOSYLTRANSFERASE 2-LIKE DOMAIN-CONTAINING PROTEIN"/>
    <property type="match status" value="1"/>
</dbReference>
<organism evidence="3 4">
    <name type="scientific">Spirosoma taeanense</name>
    <dbReference type="NCBI Taxonomy" id="2735870"/>
    <lineage>
        <taxon>Bacteria</taxon>
        <taxon>Pseudomonadati</taxon>
        <taxon>Bacteroidota</taxon>
        <taxon>Cytophagia</taxon>
        <taxon>Cytophagales</taxon>
        <taxon>Cytophagaceae</taxon>
        <taxon>Spirosoma</taxon>
    </lineage>
</organism>
<dbReference type="PANTHER" id="PTHR43685">
    <property type="entry name" value="GLYCOSYLTRANSFERASE"/>
    <property type="match status" value="1"/>
</dbReference>
<evidence type="ECO:0000313" key="4">
    <source>
        <dbReference type="Proteomes" id="UP000502756"/>
    </source>
</evidence>
<dbReference type="InterPro" id="IPR001173">
    <property type="entry name" value="Glyco_trans_2-like"/>
</dbReference>
<keyword evidence="1" id="KW-0812">Transmembrane</keyword>
<sequence>MIPEFSVVIPTYQQPALLLKCLDALSRQRLPRNQFELIIVDDANSPETASAVANFTRQVAQSGGALEIRYLGQPTWRGPAAARNRGWRAARGRFIAFTDDDCLPHPDWLRAALPGLQRGAQVLMGQLRLTLPDPSTDQPSQTLCFDTGELISANCFCRRSALERVGGFEEAFNFAWREDSDLQFKFIQAGIPISRCPEAIVVHPMREMPWYTPLANERKNYYDALLYKRHPELFRQRIATDRGLILQYYASVMGIAAGVMGGVAGNSVVATVGFGIWGALSANMIWHRLLDDNEDKPRLPYAILTALATPFLSVYWRLYGAVKYRVLYW</sequence>
<dbReference type="Proteomes" id="UP000502756">
    <property type="component" value="Chromosome"/>
</dbReference>
<proteinExistence type="predicted"/>
<keyword evidence="1" id="KW-0472">Membrane</keyword>
<evidence type="ECO:0000256" key="1">
    <source>
        <dbReference type="SAM" id="Phobius"/>
    </source>
</evidence>
<dbReference type="Pfam" id="PF00535">
    <property type="entry name" value="Glycos_transf_2"/>
    <property type="match status" value="1"/>
</dbReference>
<feature type="transmembrane region" description="Helical" evidence="1">
    <location>
        <begin position="299"/>
        <end position="319"/>
    </location>
</feature>
<accession>A0A6M5Y120</accession>
<gene>
    <name evidence="3" type="ORF">HNV11_03250</name>
</gene>
<feature type="domain" description="Glycosyltransferase 2-like" evidence="2">
    <location>
        <begin position="6"/>
        <end position="142"/>
    </location>
</feature>
<dbReference type="CDD" id="cd00761">
    <property type="entry name" value="Glyco_tranf_GTA_type"/>
    <property type="match status" value="1"/>
</dbReference>
<keyword evidence="3" id="KW-0808">Transferase</keyword>
<dbReference type="EMBL" id="CP053435">
    <property type="protein sequence ID" value="QJW88458.1"/>
    <property type="molecule type" value="Genomic_DNA"/>
</dbReference>